<dbReference type="CDD" id="cd02274">
    <property type="entry name" value="DHDPR_N"/>
    <property type="match status" value="1"/>
</dbReference>
<evidence type="ECO:0000259" key="12">
    <source>
        <dbReference type="Pfam" id="PF01113"/>
    </source>
</evidence>
<feature type="domain" description="Dihydrodipicolinate reductase C-terminal" evidence="13">
    <location>
        <begin position="133"/>
        <end position="243"/>
    </location>
</feature>
<gene>
    <name evidence="14" type="ORF">HNR75_001346</name>
</gene>
<dbReference type="AlphaFoldDB" id="A0A841GKW5"/>
<proteinExistence type="inferred from homology"/>
<protein>
    <recommendedName>
        <fullName evidence="9">4-hydroxy-tetrahydrodipicolinate reductase</fullName>
        <ecNumber evidence="9">1.17.1.8</ecNumber>
    </recommendedName>
</protein>
<dbReference type="InterPro" id="IPR036291">
    <property type="entry name" value="NAD(P)-bd_dom_sf"/>
</dbReference>
<evidence type="ECO:0000256" key="1">
    <source>
        <dbReference type="ARBA" id="ARBA00006642"/>
    </source>
</evidence>
<dbReference type="GO" id="GO:0008839">
    <property type="term" value="F:4-hydroxy-tetrahydrodipicolinate reductase"/>
    <property type="evidence" value="ECO:0007669"/>
    <property type="project" value="UniProtKB-EC"/>
</dbReference>
<dbReference type="EMBL" id="JACHGR010000004">
    <property type="protein sequence ID" value="MBB6055440.1"/>
    <property type="molecule type" value="Genomic_DNA"/>
</dbReference>
<dbReference type="GO" id="GO:0005829">
    <property type="term" value="C:cytosol"/>
    <property type="evidence" value="ECO:0007669"/>
    <property type="project" value="TreeGrafter"/>
</dbReference>
<dbReference type="EC" id="1.17.1.8" evidence="9"/>
<dbReference type="Proteomes" id="UP000585721">
    <property type="component" value="Unassembled WGS sequence"/>
</dbReference>
<dbReference type="GO" id="GO:0019877">
    <property type="term" value="P:diaminopimelate biosynthetic process"/>
    <property type="evidence" value="ECO:0007669"/>
    <property type="project" value="UniProtKB-KW"/>
</dbReference>
<dbReference type="Gene3D" id="3.30.360.10">
    <property type="entry name" value="Dihydrodipicolinate Reductase, domain 2"/>
    <property type="match status" value="1"/>
</dbReference>
<evidence type="ECO:0000313" key="15">
    <source>
        <dbReference type="Proteomes" id="UP000585721"/>
    </source>
</evidence>
<keyword evidence="5 14" id="KW-0560">Oxidoreductase</keyword>
<keyword evidence="15" id="KW-1185">Reference proteome</keyword>
<accession>A0A841GKW5</accession>
<evidence type="ECO:0000256" key="3">
    <source>
        <dbReference type="ARBA" id="ARBA00022857"/>
    </source>
</evidence>
<dbReference type="PANTHER" id="PTHR20836:SF0">
    <property type="entry name" value="4-HYDROXY-TETRAHYDRODIPICOLINATE REDUCTASE 1, CHLOROPLASTIC-RELATED"/>
    <property type="match status" value="1"/>
</dbReference>
<evidence type="ECO:0000256" key="9">
    <source>
        <dbReference type="ARBA" id="ARBA00038983"/>
    </source>
</evidence>
<evidence type="ECO:0000256" key="8">
    <source>
        <dbReference type="ARBA" id="ARBA00037922"/>
    </source>
</evidence>
<keyword evidence="6" id="KW-0520">NAD</keyword>
<evidence type="ECO:0000256" key="4">
    <source>
        <dbReference type="ARBA" id="ARBA00022915"/>
    </source>
</evidence>
<keyword evidence="2" id="KW-0028">Amino-acid biosynthesis</keyword>
<dbReference type="GO" id="GO:0009089">
    <property type="term" value="P:lysine biosynthetic process via diaminopimelate"/>
    <property type="evidence" value="ECO:0007669"/>
    <property type="project" value="InterPro"/>
</dbReference>
<dbReference type="InterPro" id="IPR000846">
    <property type="entry name" value="DapB_N"/>
</dbReference>
<evidence type="ECO:0000259" key="13">
    <source>
        <dbReference type="Pfam" id="PF05173"/>
    </source>
</evidence>
<keyword evidence="4" id="KW-0220">Diaminopimelate biosynthesis</keyword>
<keyword evidence="3" id="KW-0521">NADP</keyword>
<keyword evidence="7" id="KW-0457">Lysine biosynthesis</keyword>
<dbReference type="Pfam" id="PF05173">
    <property type="entry name" value="DapB_C"/>
    <property type="match status" value="1"/>
</dbReference>
<dbReference type="PANTHER" id="PTHR20836">
    <property type="entry name" value="DIHYDRODIPICOLINATE REDUCTASE"/>
    <property type="match status" value="1"/>
</dbReference>
<evidence type="ECO:0000256" key="5">
    <source>
        <dbReference type="ARBA" id="ARBA00023002"/>
    </source>
</evidence>
<evidence type="ECO:0000256" key="10">
    <source>
        <dbReference type="ARBA" id="ARBA00049080"/>
    </source>
</evidence>
<dbReference type="InterPro" id="IPR023940">
    <property type="entry name" value="DHDPR_bac"/>
</dbReference>
<comment type="similarity">
    <text evidence="1">Belongs to the DapB family.</text>
</comment>
<reference evidence="14 15" key="1">
    <citation type="submission" date="2020-08" db="EMBL/GenBank/DDBJ databases">
        <title>Genomic Encyclopedia of Type Strains, Phase IV (KMG-IV): sequencing the most valuable type-strain genomes for metagenomic binning, comparative biology and taxonomic classification.</title>
        <authorList>
            <person name="Goeker M."/>
        </authorList>
    </citation>
    <scope>NUCLEOTIDE SEQUENCE [LARGE SCALE GENOMIC DNA]</scope>
    <source>
        <strain evidence="14 15">DSM 22975</strain>
    </source>
</reference>
<feature type="domain" description="Dihydrodipicolinate reductase N-terminal" evidence="12">
    <location>
        <begin position="1"/>
        <end position="128"/>
    </location>
</feature>
<evidence type="ECO:0000256" key="11">
    <source>
        <dbReference type="ARBA" id="ARBA00049396"/>
    </source>
</evidence>
<evidence type="ECO:0000256" key="7">
    <source>
        <dbReference type="ARBA" id="ARBA00023154"/>
    </source>
</evidence>
<dbReference type="RefSeq" id="WP_188026222.1">
    <property type="nucleotide sequence ID" value="NZ_JACHGR010000004.1"/>
</dbReference>
<dbReference type="InterPro" id="IPR022663">
    <property type="entry name" value="DapB_C"/>
</dbReference>
<evidence type="ECO:0000313" key="14">
    <source>
        <dbReference type="EMBL" id="MBB6055440.1"/>
    </source>
</evidence>
<comment type="caution">
    <text evidence="14">The sequence shown here is derived from an EMBL/GenBank/DDBJ whole genome shotgun (WGS) entry which is preliminary data.</text>
</comment>
<comment type="pathway">
    <text evidence="8">Amino-acid biosynthesis; L-lysine biosynthesis via DAP pathway; (S)-tetrahydrodipicolinate from L-aspartate: step 4/4.</text>
</comment>
<comment type="catalytic activity">
    <reaction evidence="10">
        <text>(S)-2,3,4,5-tetrahydrodipicolinate + NADP(+) + H2O = (2S,4S)-4-hydroxy-2,3,4,5-tetrahydrodipicolinate + NADPH + H(+)</text>
        <dbReference type="Rhea" id="RHEA:35331"/>
        <dbReference type="ChEBI" id="CHEBI:15377"/>
        <dbReference type="ChEBI" id="CHEBI:15378"/>
        <dbReference type="ChEBI" id="CHEBI:16845"/>
        <dbReference type="ChEBI" id="CHEBI:57783"/>
        <dbReference type="ChEBI" id="CHEBI:58349"/>
        <dbReference type="ChEBI" id="CHEBI:67139"/>
        <dbReference type="EC" id="1.17.1.8"/>
    </reaction>
</comment>
<evidence type="ECO:0000256" key="6">
    <source>
        <dbReference type="ARBA" id="ARBA00023027"/>
    </source>
</evidence>
<dbReference type="SUPFAM" id="SSF55347">
    <property type="entry name" value="Glyceraldehyde-3-phosphate dehydrogenase-like, C-terminal domain"/>
    <property type="match status" value="1"/>
</dbReference>
<evidence type="ECO:0000256" key="2">
    <source>
        <dbReference type="ARBA" id="ARBA00022605"/>
    </source>
</evidence>
<organism evidence="14 15">
    <name type="scientific">Tolumonas osonensis</name>
    <dbReference type="NCBI Taxonomy" id="675874"/>
    <lineage>
        <taxon>Bacteria</taxon>
        <taxon>Pseudomonadati</taxon>
        <taxon>Pseudomonadota</taxon>
        <taxon>Gammaproteobacteria</taxon>
        <taxon>Aeromonadales</taxon>
        <taxon>Aeromonadaceae</taxon>
        <taxon>Tolumonas</taxon>
    </lineage>
</organism>
<name>A0A841GKW5_9GAMM</name>
<comment type="catalytic activity">
    <reaction evidence="11">
        <text>(S)-2,3,4,5-tetrahydrodipicolinate + NAD(+) + H2O = (2S,4S)-4-hydroxy-2,3,4,5-tetrahydrodipicolinate + NADH + H(+)</text>
        <dbReference type="Rhea" id="RHEA:35323"/>
        <dbReference type="ChEBI" id="CHEBI:15377"/>
        <dbReference type="ChEBI" id="CHEBI:15378"/>
        <dbReference type="ChEBI" id="CHEBI:16845"/>
        <dbReference type="ChEBI" id="CHEBI:57540"/>
        <dbReference type="ChEBI" id="CHEBI:57945"/>
        <dbReference type="ChEBI" id="CHEBI:67139"/>
        <dbReference type="EC" id="1.17.1.8"/>
    </reaction>
</comment>
<sequence>MKVGLIGFGKTGRAVASVLLESKKVNLQWVLRKSTSLEHRSVPEFLGVHSDEPGLIYSISEFSADELFDKHPVDVVIDFSSAYGVDYYAEAAAKRGITIISAISAYPDEKLKLLSDISERIPVLHSPNITLGINFLMIAAKILKNIAPYTDIEIIEEHFKSKPEVSGTAKKIANALELPDDSIKTIRAGGIIGVHEIIFGFPYQVVRLRHESISREAFGNGIIFALENITGKTNGLYSMEDLLMPYFHLNATEQEFIDKNTKPWWKFW</sequence>
<dbReference type="Gene3D" id="3.40.50.720">
    <property type="entry name" value="NAD(P)-binding Rossmann-like Domain"/>
    <property type="match status" value="1"/>
</dbReference>
<dbReference type="Pfam" id="PF01113">
    <property type="entry name" value="DapB_N"/>
    <property type="match status" value="1"/>
</dbReference>
<dbReference type="SUPFAM" id="SSF51735">
    <property type="entry name" value="NAD(P)-binding Rossmann-fold domains"/>
    <property type="match status" value="1"/>
</dbReference>
<dbReference type="PIRSF" id="PIRSF000161">
    <property type="entry name" value="DHPR"/>
    <property type="match status" value="1"/>
</dbReference>